<organism evidence="4 6">
    <name type="scientific">Nitrospirillum amazonense</name>
    <dbReference type="NCBI Taxonomy" id="28077"/>
    <lineage>
        <taxon>Bacteria</taxon>
        <taxon>Pseudomonadati</taxon>
        <taxon>Pseudomonadota</taxon>
        <taxon>Alphaproteobacteria</taxon>
        <taxon>Rhodospirillales</taxon>
        <taxon>Azospirillaceae</taxon>
        <taxon>Nitrospirillum</taxon>
    </lineage>
</organism>
<proteinExistence type="predicted"/>
<keyword evidence="1" id="KW-0175">Coiled coil</keyword>
<evidence type="ECO:0000313" key="5">
    <source>
        <dbReference type="Proteomes" id="UP000319859"/>
    </source>
</evidence>
<evidence type="ECO:0000256" key="2">
    <source>
        <dbReference type="SAM" id="Phobius"/>
    </source>
</evidence>
<keyword evidence="2" id="KW-0812">Transmembrane</keyword>
<accession>A0A560K959</accession>
<dbReference type="EMBL" id="VITN01000013">
    <property type="protein sequence ID" value="TWB16747.1"/>
    <property type="molecule type" value="Genomic_DNA"/>
</dbReference>
<comment type="caution">
    <text evidence="4">The sequence shown here is derived from an EMBL/GenBank/DDBJ whole genome shotgun (WGS) entry which is preliminary data.</text>
</comment>
<keyword evidence="2" id="KW-0472">Membrane</keyword>
<gene>
    <name evidence="4" type="ORF">FBZ87_102167</name>
    <name evidence="3" type="ORF">FBZ89_113157</name>
</gene>
<evidence type="ECO:0000313" key="4">
    <source>
        <dbReference type="EMBL" id="TWB79746.1"/>
    </source>
</evidence>
<sequence length="262" mass="28670">MFPGLTNSLFSLTYLLGVGATMSYGLYDHSRRARRRFWGRLGKFLLLAGVVGVACAFSYEVGQEQLIRREQSLQTQLTQAQSAKEETERKVAQLQAALQTAEVRVSELQVRYDRDVPTGDLGRLKDLLAKKMVEGVDAGRLALIIEQTGTPRSCGKAETKRFVLSTSLYKGPNTSAGFADGAITVSGEGATSRSPDGAPQSWFDPAKPVTLKFTDKNGKETQTTGMLPLQHSVIIDDTEYRFKISPGSRSFVDVVGDHCPFP</sequence>
<name>A0A560K959_9PROT</name>
<evidence type="ECO:0000313" key="3">
    <source>
        <dbReference type="EMBL" id="TWB16747.1"/>
    </source>
</evidence>
<evidence type="ECO:0000313" key="6">
    <source>
        <dbReference type="Proteomes" id="UP000320516"/>
    </source>
</evidence>
<reference evidence="5 6" key="1">
    <citation type="submission" date="2019-06" db="EMBL/GenBank/DDBJ databases">
        <title>Genomic Encyclopedia of Type Strains, Phase IV (KMG-V): Genome sequencing to study the core and pangenomes of soil and plant-associated prokaryotes.</title>
        <authorList>
            <person name="Whitman W."/>
        </authorList>
    </citation>
    <scope>NUCLEOTIDE SEQUENCE [LARGE SCALE GENOMIC DNA]</scope>
    <source>
        <strain evidence="3 5">BR 11880</strain>
        <strain evidence="4 6">BR 12005</strain>
    </source>
</reference>
<dbReference type="Proteomes" id="UP000319859">
    <property type="component" value="Unassembled WGS sequence"/>
</dbReference>
<protein>
    <submittedName>
        <fullName evidence="4">Uncharacterized protein</fullName>
    </submittedName>
</protein>
<feature type="coiled-coil region" evidence="1">
    <location>
        <begin position="70"/>
        <end position="111"/>
    </location>
</feature>
<feature type="transmembrane region" description="Helical" evidence="2">
    <location>
        <begin position="41"/>
        <end position="59"/>
    </location>
</feature>
<keyword evidence="2" id="KW-1133">Transmembrane helix</keyword>
<feature type="transmembrane region" description="Helical" evidence="2">
    <location>
        <begin position="12"/>
        <end position="29"/>
    </location>
</feature>
<dbReference type="AlphaFoldDB" id="A0A560K959"/>
<dbReference type="EMBL" id="VITV01000002">
    <property type="protein sequence ID" value="TWB79746.1"/>
    <property type="molecule type" value="Genomic_DNA"/>
</dbReference>
<evidence type="ECO:0000256" key="1">
    <source>
        <dbReference type="SAM" id="Coils"/>
    </source>
</evidence>
<dbReference type="Proteomes" id="UP000320516">
    <property type="component" value="Unassembled WGS sequence"/>
</dbReference>